<dbReference type="InterPro" id="IPR017970">
    <property type="entry name" value="Homeobox_CS"/>
</dbReference>
<keyword evidence="5 6" id="KW-0539">Nucleus</keyword>
<dbReference type="GO" id="GO:0030154">
    <property type="term" value="P:cell differentiation"/>
    <property type="evidence" value="ECO:0007669"/>
    <property type="project" value="TreeGrafter"/>
</dbReference>
<reference evidence="10" key="1">
    <citation type="submission" date="2016-11" db="UniProtKB">
        <authorList>
            <consortium name="WormBaseParasite"/>
        </authorList>
    </citation>
    <scope>IDENTIFICATION</scope>
</reference>
<evidence type="ECO:0000256" key="5">
    <source>
        <dbReference type="ARBA" id="ARBA00023242"/>
    </source>
</evidence>
<evidence type="ECO:0000259" key="8">
    <source>
        <dbReference type="PROSITE" id="PS50071"/>
    </source>
</evidence>
<evidence type="ECO:0000313" key="10">
    <source>
        <dbReference type="WBParaSite" id="Hba_10254"/>
    </source>
</evidence>
<dbReference type="Proteomes" id="UP000095283">
    <property type="component" value="Unplaced"/>
</dbReference>
<keyword evidence="9" id="KW-1185">Reference proteome</keyword>
<protein>
    <submittedName>
        <fullName evidence="10">Homeobox domain-containing protein</fullName>
    </submittedName>
</protein>
<keyword evidence="2" id="KW-0217">Developmental protein</keyword>
<dbReference type="SMART" id="SM00389">
    <property type="entry name" value="HOX"/>
    <property type="match status" value="1"/>
</dbReference>
<evidence type="ECO:0000313" key="9">
    <source>
        <dbReference type="Proteomes" id="UP000095283"/>
    </source>
</evidence>
<dbReference type="GO" id="GO:0005634">
    <property type="term" value="C:nucleus"/>
    <property type="evidence" value="ECO:0007669"/>
    <property type="project" value="UniProtKB-SubCell"/>
</dbReference>
<dbReference type="PROSITE" id="PS50071">
    <property type="entry name" value="HOMEOBOX_2"/>
    <property type="match status" value="1"/>
</dbReference>
<dbReference type="InterPro" id="IPR001356">
    <property type="entry name" value="HD"/>
</dbReference>
<evidence type="ECO:0000256" key="1">
    <source>
        <dbReference type="ARBA" id="ARBA00004123"/>
    </source>
</evidence>
<sequence length="150" mass="17496">MLMNLIPRDILHAQVAADFSVSKNIRQVEREQLAFAIGLTAEQVKVWFQNQRYKSRQREKKKFASAITHPISIEDNDPNNKSYDIDRSYNSEQYFLQDNEKIEEIRQQYTKGDVLTGGLNEDVTQLELCKSESKENVKRSTTVGPFEYIF</sequence>
<dbReference type="PROSITE" id="PS00027">
    <property type="entry name" value="HOMEOBOX_1"/>
    <property type="match status" value="1"/>
</dbReference>
<dbReference type="GO" id="GO:0000981">
    <property type="term" value="F:DNA-binding transcription factor activity, RNA polymerase II-specific"/>
    <property type="evidence" value="ECO:0007669"/>
    <property type="project" value="InterPro"/>
</dbReference>
<evidence type="ECO:0000256" key="6">
    <source>
        <dbReference type="PROSITE-ProRule" id="PRU00108"/>
    </source>
</evidence>
<dbReference type="Gene3D" id="1.10.240.10">
    <property type="entry name" value="Tyrosyl-Transfer RNA Synthetase"/>
    <property type="match status" value="1"/>
</dbReference>
<dbReference type="PRINTS" id="PR00031">
    <property type="entry name" value="HTHREPRESSR"/>
</dbReference>
<keyword evidence="4 6" id="KW-0371">Homeobox</keyword>
<comment type="subcellular location">
    <subcellularLocation>
        <location evidence="1 6 7">Nucleus</location>
    </subcellularLocation>
</comment>
<dbReference type="InterPro" id="IPR009057">
    <property type="entry name" value="Homeodomain-like_sf"/>
</dbReference>
<dbReference type="InterPro" id="IPR050394">
    <property type="entry name" value="Homeobox_NK-like"/>
</dbReference>
<feature type="domain" description="Homeobox" evidence="8">
    <location>
        <begin position="19"/>
        <end position="58"/>
    </location>
</feature>
<dbReference type="Gene3D" id="1.10.10.60">
    <property type="entry name" value="Homeodomain-like"/>
    <property type="match status" value="1"/>
</dbReference>
<evidence type="ECO:0000256" key="3">
    <source>
        <dbReference type="ARBA" id="ARBA00023125"/>
    </source>
</evidence>
<keyword evidence="3 6" id="KW-0238">DNA-binding</keyword>
<name>A0A1I7WYJ9_HETBA</name>
<dbReference type="CDD" id="cd00086">
    <property type="entry name" value="homeodomain"/>
    <property type="match status" value="1"/>
</dbReference>
<dbReference type="SUPFAM" id="SSF46689">
    <property type="entry name" value="Homeodomain-like"/>
    <property type="match status" value="1"/>
</dbReference>
<dbReference type="AlphaFoldDB" id="A0A1I7WYJ9"/>
<organism evidence="9 10">
    <name type="scientific">Heterorhabditis bacteriophora</name>
    <name type="common">Entomopathogenic nematode worm</name>
    <dbReference type="NCBI Taxonomy" id="37862"/>
    <lineage>
        <taxon>Eukaryota</taxon>
        <taxon>Metazoa</taxon>
        <taxon>Ecdysozoa</taxon>
        <taxon>Nematoda</taxon>
        <taxon>Chromadorea</taxon>
        <taxon>Rhabditida</taxon>
        <taxon>Rhabditina</taxon>
        <taxon>Rhabditomorpha</taxon>
        <taxon>Strongyloidea</taxon>
        <taxon>Heterorhabditidae</taxon>
        <taxon>Heterorhabditis</taxon>
    </lineage>
</organism>
<feature type="DNA-binding region" description="Homeobox" evidence="6">
    <location>
        <begin position="21"/>
        <end position="59"/>
    </location>
</feature>
<evidence type="ECO:0000256" key="4">
    <source>
        <dbReference type="ARBA" id="ARBA00023155"/>
    </source>
</evidence>
<accession>A0A1I7WYJ9</accession>
<evidence type="ECO:0000256" key="7">
    <source>
        <dbReference type="RuleBase" id="RU000682"/>
    </source>
</evidence>
<proteinExistence type="predicted"/>
<dbReference type="GO" id="GO:0000978">
    <property type="term" value="F:RNA polymerase II cis-regulatory region sequence-specific DNA binding"/>
    <property type="evidence" value="ECO:0007669"/>
    <property type="project" value="TreeGrafter"/>
</dbReference>
<dbReference type="Pfam" id="PF00046">
    <property type="entry name" value="Homeodomain"/>
    <property type="match status" value="1"/>
</dbReference>
<dbReference type="InterPro" id="IPR000047">
    <property type="entry name" value="HTH_motif"/>
</dbReference>
<evidence type="ECO:0000256" key="2">
    <source>
        <dbReference type="ARBA" id="ARBA00022473"/>
    </source>
</evidence>
<dbReference type="PANTHER" id="PTHR24340:SF41">
    <property type="entry name" value="MUSCLE-SPECIFIC HOMEOBOX PROTEIN TINMAN-RELATED"/>
    <property type="match status" value="1"/>
</dbReference>
<dbReference type="WBParaSite" id="Hba_10254">
    <property type="protein sequence ID" value="Hba_10254"/>
    <property type="gene ID" value="Hba_10254"/>
</dbReference>
<dbReference type="PANTHER" id="PTHR24340">
    <property type="entry name" value="HOMEOBOX PROTEIN NKX"/>
    <property type="match status" value="1"/>
</dbReference>